<gene>
    <name evidence="3" type="ORF">GCM10015535_17430</name>
</gene>
<evidence type="ECO:0000256" key="2">
    <source>
        <dbReference type="SAM" id="SignalP"/>
    </source>
</evidence>
<comment type="caution">
    <text evidence="3">The sequence shown here is derived from an EMBL/GenBank/DDBJ whole genome shotgun (WGS) entry which is preliminary data.</text>
</comment>
<reference evidence="4" key="1">
    <citation type="journal article" date="2019" name="Int. J. Syst. Evol. Microbiol.">
        <title>The Global Catalogue of Microorganisms (GCM) 10K type strain sequencing project: providing services to taxonomists for standard genome sequencing and annotation.</title>
        <authorList>
            <consortium name="The Broad Institute Genomics Platform"/>
            <consortium name="The Broad Institute Genome Sequencing Center for Infectious Disease"/>
            <person name="Wu L."/>
            <person name="Ma J."/>
        </authorList>
    </citation>
    <scope>NUCLEOTIDE SEQUENCE [LARGE SCALE GENOMIC DNA]</scope>
    <source>
        <strain evidence="4">JCM 4376</strain>
    </source>
</reference>
<evidence type="ECO:0000256" key="1">
    <source>
        <dbReference type="SAM" id="MobiDB-lite"/>
    </source>
</evidence>
<sequence length="179" mass="17716">MTSAGRTTRVLAAAAALVLVPVLVGCGTERAGSGAAAEGPGASSAPPPGGASPGGGPVDGSDASKYRENHAFQSTAELTPADRARGEAEVKKVKAGLAGIAEGRRTTEPRIRAALTELGYAPAAITTGTFGPHRNTFVLDLGAICVEGSLDGMVNGLVTAEAHGKYLEGTGCVKPVGGH</sequence>
<proteinExistence type="predicted"/>
<dbReference type="PROSITE" id="PS51257">
    <property type="entry name" value="PROKAR_LIPOPROTEIN"/>
    <property type="match status" value="1"/>
</dbReference>
<feature type="chain" id="PRO_5045354343" description="Lipoprotein" evidence="2">
    <location>
        <begin position="32"/>
        <end position="179"/>
    </location>
</feature>
<feature type="region of interest" description="Disordered" evidence="1">
    <location>
        <begin position="30"/>
        <end position="64"/>
    </location>
</feature>
<keyword evidence="2" id="KW-0732">Signal</keyword>
<accession>A0ABQ2VXI8</accession>
<dbReference type="RefSeq" id="WP_189542788.1">
    <property type="nucleotide sequence ID" value="NZ_BMTF01000004.1"/>
</dbReference>
<feature type="signal peptide" evidence="2">
    <location>
        <begin position="1"/>
        <end position="31"/>
    </location>
</feature>
<evidence type="ECO:0000313" key="3">
    <source>
        <dbReference type="EMBL" id="GGV79919.1"/>
    </source>
</evidence>
<organism evidence="3 4">
    <name type="scientific">Streptomyces gelaticus</name>
    <dbReference type="NCBI Taxonomy" id="285446"/>
    <lineage>
        <taxon>Bacteria</taxon>
        <taxon>Bacillati</taxon>
        <taxon>Actinomycetota</taxon>
        <taxon>Actinomycetes</taxon>
        <taxon>Kitasatosporales</taxon>
        <taxon>Streptomycetaceae</taxon>
        <taxon>Streptomyces</taxon>
    </lineage>
</organism>
<evidence type="ECO:0000313" key="4">
    <source>
        <dbReference type="Proteomes" id="UP000660675"/>
    </source>
</evidence>
<keyword evidence="4" id="KW-1185">Reference proteome</keyword>
<evidence type="ECO:0008006" key="5">
    <source>
        <dbReference type="Google" id="ProtNLM"/>
    </source>
</evidence>
<protein>
    <recommendedName>
        <fullName evidence="5">Lipoprotein</fullName>
    </recommendedName>
</protein>
<dbReference type="Proteomes" id="UP000660675">
    <property type="component" value="Unassembled WGS sequence"/>
</dbReference>
<name>A0ABQ2VXI8_9ACTN</name>
<dbReference type="EMBL" id="BMTF01000004">
    <property type="protein sequence ID" value="GGV79919.1"/>
    <property type="molecule type" value="Genomic_DNA"/>
</dbReference>
<feature type="compositionally biased region" description="Low complexity" evidence="1">
    <location>
        <begin position="31"/>
        <end position="44"/>
    </location>
</feature>